<dbReference type="RefSeq" id="WP_105337720.1">
    <property type="nucleotide sequence ID" value="NZ_PUHZ01000022.1"/>
</dbReference>
<comment type="caution">
    <text evidence="2">The sequence shown here is derived from an EMBL/GenBank/DDBJ whole genome shotgun (WGS) entry which is preliminary data.</text>
</comment>
<evidence type="ECO:0000313" key="2">
    <source>
        <dbReference type="EMBL" id="PQO43964.1"/>
    </source>
</evidence>
<evidence type="ECO:0008006" key="4">
    <source>
        <dbReference type="Google" id="ProtNLM"/>
    </source>
</evidence>
<protein>
    <recommendedName>
        <fullName evidence="4">DUF4397 domain-containing protein</fullName>
    </recommendedName>
</protein>
<keyword evidence="1" id="KW-0732">Signal</keyword>
<proteinExistence type="predicted"/>
<accession>A0A2S8GIU9</accession>
<name>A0A2S8GIU9_9BACT</name>
<gene>
    <name evidence="2" type="ORF">C5Y93_22555</name>
</gene>
<sequence length="273" mass="29441">MTPLTKSLLLICWVILVAPRQVAGAEPDSPAMVRVVNLVGPTANIVSVLRLTDDTPIPLNPKTLKPLTEQAESLGPEIELKVAPYPKFSDYVSVAGNRAYLLDVEGTVPGKGEFGAEQTIKLQAGHHYALLLWGSVNVQVIDQQALFPFEDERLANVVLLSATNNDSDTNLSDLRHFVFGDDDADSGQFAFTLQSKSFAGILRGNGGRANVLEAFQAQAGKLPLQVTDVEDAVLVNEELTLVAKKTHFVVVIGEDTAPKVVFIANDVTKRLGK</sequence>
<evidence type="ECO:0000313" key="3">
    <source>
        <dbReference type="Proteomes" id="UP000237819"/>
    </source>
</evidence>
<organism evidence="2 3">
    <name type="scientific">Blastopirellula marina</name>
    <dbReference type="NCBI Taxonomy" id="124"/>
    <lineage>
        <taxon>Bacteria</taxon>
        <taxon>Pseudomonadati</taxon>
        <taxon>Planctomycetota</taxon>
        <taxon>Planctomycetia</taxon>
        <taxon>Pirellulales</taxon>
        <taxon>Pirellulaceae</taxon>
        <taxon>Blastopirellula</taxon>
    </lineage>
</organism>
<reference evidence="2 3" key="1">
    <citation type="submission" date="2018-02" db="EMBL/GenBank/DDBJ databases">
        <title>Comparative genomes isolates from brazilian mangrove.</title>
        <authorList>
            <person name="Araujo J.E."/>
            <person name="Taketani R.G."/>
            <person name="Silva M.C.P."/>
            <person name="Loureco M.V."/>
            <person name="Andreote F.D."/>
        </authorList>
    </citation>
    <scope>NUCLEOTIDE SEQUENCE [LARGE SCALE GENOMIC DNA]</scope>
    <source>
        <strain evidence="2 3">Nap-Phe MGV</strain>
    </source>
</reference>
<feature type="signal peptide" evidence="1">
    <location>
        <begin position="1"/>
        <end position="25"/>
    </location>
</feature>
<dbReference type="Proteomes" id="UP000237819">
    <property type="component" value="Unassembled WGS sequence"/>
</dbReference>
<evidence type="ECO:0000256" key="1">
    <source>
        <dbReference type="SAM" id="SignalP"/>
    </source>
</evidence>
<dbReference type="EMBL" id="PUHZ01000022">
    <property type="protein sequence ID" value="PQO43964.1"/>
    <property type="molecule type" value="Genomic_DNA"/>
</dbReference>
<dbReference type="AlphaFoldDB" id="A0A2S8GIU9"/>
<feature type="chain" id="PRO_5015635520" description="DUF4397 domain-containing protein" evidence="1">
    <location>
        <begin position="26"/>
        <end position="273"/>
    </location>
</feature>